<keyword evidence="1" id="KW-1133">Transmembrane helix</keyword>
<dbReference type="Proteomes" id="UP001295684">
    <property type="component" value="Unassembled WGS sequence"/>
</dbReference>
<keyword evidence="1" id="KW-0812">Transmembrane</keyword>
<accession>A0AAD1Y1R4</accession>
<feature type="transmembrane region" description="Helical" evidence="1">
    <location>
        <begin position="68"/>
        <end position="90"/>
    </location>
</feature>
<name>A0AAD1Y1R4_EUPCR</name>
<dbReference type="EMBL" id="CAMPGE010025400">
    <property type="protein sequence ID" value="CAI2383160.1"/>
    <property type="molecule type" value="Genomic_DNA"/>
</dbReference>
<feature type="transmembrane region" description="Helical" evidence="1">
    <location>
        <begin position="20"/>
        <end position="37"/>
    </location>
</feature>
<protein>
    <submittedName>
        <fullName evidence="2">Uncharacterized protein</fullName>
    </submittedName>
</protein>
<keyword evidence="3" id="KW-1185">Reference proteome</keyword>
<comment type="caution">
    <text evidence="2">The sequence shown here is derived from an EMBL/GenBank/DDBJ whole genome shotgun (WGS) entry which is preliminary data.</text>
</comment>
<evidence type="ECO:0000256" key="1">
    <source>
        <dbReference type="SAM" id="Phobius"/>
    </source>
</evidence>
<organism evidence="2 3">
    <name type="scientific">Euplotes crassus</name>
    <dbReference type="NCBI Taxonomy" id="5936"/>
    <lineage>
        <taxon>Eukaryota</taxon>
        <taxon>Sar</taxon>
        <taxon>Alveolata</taxon>
        <taxon>Ciliophora</taxon>
        <taxon>Intramacronucleata</taxon>
        <taxon>Spirotrichea</taxon>
        <taxon>Hypotrichia</taxon>
        <taxon>Euplotida</taxon>
        <taxon>Euplotidae</taxon>
        <taxon>Moneuplotes</taxon>
    </lineage>
</organism>
<keyword evidence="1" id="KW-0472">Membrane</keyword>
<reference evidence="2" key="1">
    <citation type="submission" date="2023-07" db="EMBL/GenBank/DDBJ databases">
        <authorList>
            <consortium name="AG Swart"/>
            <person name="Singh M."/>
            <person name="Singh A."/>
            <person name="Seah K."/>
            <person name="Emmerich C."/>
        </authorList>
    </citation>
    <scope>NUCLEOTIDE SEQUENCE</scope>
    <source>
        <strain evidence="2">DP1</strain>
    </source>
</reference>
<dbReference type="AlphaFoldDB" id="A0AAD1Y1R4"/>
<evidence type="ECO:0000313" key="3">
    <source>
        <dbReference type="Proteomes" id="UP001295684"/>
    </source>
</evidence>
<sequence length="167" mass="19483">MLQDQNKRFRCFQICRAANVAVLVLVFAVCGFVNYGSESYFDAFMYHLMFAAPSILFNIVSYFRINNIFVSMASFFYLAVVFWTMVTYIEMSTTQDKSRKVERSLFLFDYLLPGFIIAISFLAVASFYLNTEKPTSDQPPTPSYDLPLIHPFLIPRSAIRRRQNYEF</sequence>
<evidence type="ECO:0000313" key="2">
    <source>
        <dbReference type="EMBL" id="CAI2383160.1"/>
    </source>
</evidence>
<proteinExistence type="predicted"/>
<feature type="transmembrane region" description="Helical" evidence="1">
    <location>
        <begin position="43"/>
        <end position="61"/>
    </location>
</feature>
<gene>
    <name evidence="2" type="ORF">ECRASSUSDP1_LOCUS24652</name>
</gene>
<feature type="transmembrane region" description="Helical" evidence="1">
    <location>
        <begin position="110"/>
        <end position="129"/>
    </location>
</feature>